<dbReference type="Pfam" id="PF09924">
    <property type="entry name" value="LPG_synthase_C"/>
    <property type="match status" value="1"/>
</dbReference>
<keyword evidence="8" id="KW-1185">Reference proteome</keyword>
<comment type="subcellular location">
    <subcellularLocation>
        <location evidence="1">Cell membrane</location>
        <topology evidence="1">Multi-pass membrane protein</topology>
    </subcellularLocation>
</comment>
<evidence type="ECO:0000259" key="6">
    <source>
        <dbReference type="Pfam" id="PF09924"/>
    </source>
</evidence>
<organism evidence="7 8">
    <name type="scientific">Streptomyces nogalater</name>
    <dbReference type="NCBI Taxonomy" id="38314"/>
    <lineage>
        <taxon>Bacteria</taxon>
        <taxon>Bacillati</taxon>
        <taxon>Actinomycetota</taxon>
        <taxon>Actinomycetes</taxon>
        <taxon>Kitasatosporales</taxon>
        <taxon>Streptomycetaceae</taxon>
        <taxon>Streptomyces</taxon>
    </lineage>
</organism>
<keyword evidence="2" id="KW-1003">Cell membrane</keyword>
<evidence type="ECO:0000313" key="7">
    <source>
        <dbReference type="EMBL" id="MFC5660686.1"/>
    </source>
</evidence>
<dbReference type="InterPro" id="IPR024320">
    <property type="entry name" value="LPG_synthase_C"/>
</dbReference>
<evidence type="ECO:0000256" key="4">
    <source>
        <dbReference type="ARBA" id="ARBA00022989"/>
    </source>
</evidence>
<dbReference type="RefSeq" id="WP_344352569.1">
    <property type="nucleotide sequence ID" value="NZ_BAAASM010000064.1"/>
</dbReference>
<protein>
    <submittedName>
        <fullName evidence="7">DUF2156 domain-containing protein</fullName>
    </submittedName>
</protein>
<reference evidence="8" key="1">
    <citation type="journal article" date="2019" name="Int. J. Syst. Evol. Microbiol.">
        <title>The Global Catalogue of Microorganisms (GCM) 10K type strain sequencing project: providing services to taxonomists for standard genome sequencing and annotation.</title>
        <authorList>
            <consortium name="The Broad Institute Genomics Platform"/>
            <consortium name="The Broad Institute Genome Sequencing Center for Infectious Disease"/>
            <person name="Wu L."/>
            <person name="Ma J."/>
        </authorList>
    </citation>
    <scope>NUCLEOTIDE SEQUENCE [LARGE SCALE GENOMIC DNA]</scope>
    <source>
        <strain evidence="8">KCTC 5701</strain>
    </source>
</reference>
<proteinExistence type="predicted"/>
<dbReference type="PANTHER" id="PTHR34697">
    <property type="entry name" value="PHOSPHATIDYLGLYCEROL LYSYLTRANSFERASE"/>
    <property type="match status" value="1"/>
</dbReference>
<comment type="caution">
    <text evidence="7">The sequence shown here is derived from an EMBL/GenBank/DDBJ whole genome shotgun (WGS) entry which is preliminary data.</text>
</comment>
<evidence type="ECO:0000256" key="3">
    <source>
        <dbReference type="ARBA" id="ARBA00022692"/>
    </source>
</evidence>
<keyword evidence="5" id="KW-0472">Membrane</keyword>
<dbReference type="Proteomes" id="UP001596065">
    <property type="component" value="Unassembled WGS sequence"/>
</dbReference>
<evidence type="ECO:0000256" key="2">
    <source>
        <dbReference type="ARBA" id="ARBA00022475"/>
    </source>
</evidence>
<dbReference type="PANTHER" id="PTHR34697:SF2">
    <property type="entry name" value="PHOSPHATIDYLGLYCEROL LYSYLTRANSFERASE"/>
    <property type="match status" value="1"/>
</dbReference>
<name>A0ABW0WV92_STRNO</name>
<evidence type="ECO:0000256" key="5">
    <source>
        <dbReference type="ARBA" id="ARBA00023136"/>
    </source>
</evidence>
<keyword evidence="3" id="KW-0812">Transmembrane</keyword>
<accession>A0ABW0WV92</accession>
<sequence>MSDQAVMQSTSNVSVEYVLSAIREFSASENPSSFLAVNEGNSYFALPGRPGVIVYRPAGEYLIQFAGPFAPDDSYLDLARAFTEYARADNRKLAIIQLQKRDAEIYAREGFTVNQVGASYAVDLTTFTLAGSRYMQLRNKISRALRSGLTIIEADYEKWQEGVRNINTKWLPLKGEAARPLEYLVGQTGGEMQKHRRLFIGHIDGEAVGYVSYSPVYGSNPGWMHDLSRRLPDSPAGVMEAINKAAIDVFRDEKVPWLHFGFTPFTSLSDEREVPGHSLGFKWLMHYLWENQVVYPASSQLAYKQKWNQSLVLTEYAAFPGKASAEGFVNIWRAANAM</sequence>
<dbReference type="InterPro" id="IPR016181">
    <property type="entry name" value="Acyl_CoA_acyltransferase"/>
</dbReference>
<keyword evidence="4" id="KW-1133">Transmembrane helix</keyword>
<dbReference type="SUPFAM" id="SSF55729">
    <property type="entry name" value="Acyl-CoA N-acyltransferases (Nat)"/>
    <property type="match status" value="1"/>
</dbReference>
<gene>
    <name evidence="7" type="ORF">ACFP3J_35155</name>
</gene>
<evidence type="ECO:0000313" key="8">
    <source>
        <dbReference type="Proteomes" id="UP001596065"/>
    </source>
</evidence>
<dbReference type="InterPro" id="IPR051211">
    <property type="entry name" value="PG_lysyltransferase"/>
</dbReference>
<feature type="domain" description="Phosphatidylglycerol lysyltransferase C-terminal" evidence="6">
    <location>
        <begin position="23"/>
        <end position="317"/>
    </location>
</feature>
<dbReference type="EMBL" id="JBHSOE010000110">
    <property type="protein sequence ID" value="MFC5660686.1"/>
    <property type="molecule type" value="Genomic_DNA"/>
</dbReference>
<evidence type="ECO:0000256" key="1">
    <source>
        <dbReference type="ARBA" id="ARBA00004651"/>
    </source>
</evidence>